<evidence type="ECO:0008006" key="3">
    <source>
        <dbReference type="Google" id="ProtNLM"/>
    </source>
</evidence>
<evidence type="ECO:0000313" key="2">
    <source>
        <dbReference type="Proteomes" id="UP000076587"/>
    </source>
</evidence>
<accession>A0A161XY05</accession>
<proteinExistence type="predicted"/>
<reference evidence="1 2" key="1">
    <citation type="submission" date="2013-07" db="EMBL/GenBank/DDBJ databases">
        <title>Comparative Genomic and Metabolomic Analysis of Twelve Strains of Pseudoalteromonas luteoviolacea.</title>
        <authorList>
            <person name="Vynne N.G."/>
            <person name="Mansson M."/>
            <person name="Gram L."/>
        </authorList>
    </citation>
    <scope>NUCLEOTIDE SEQUENCE [LARGE SCALE GENOMIC DNA]</scope>
    <source>
        <strain evidence="1 2">NCIMB 1942</strain>
    </source>
</reference>
<sequence length="524" mass="58823">MSNFIKLDDVVLSNIELPDSFVIYKNKPLADLDFTDPEFERYGGRSISNHGGGARAANYGNYQVKGVGLTPLAGEIKGSNYSHGTVPLVEALVEAVYSEVLKNVLPVGVADFHGVIYTGSNTAFEFDEAKEGELKATHGALFIREKCERPAHYLRAYTFKVKPEYEHVVEPDLERIRRVIKTLADECGSPEGFLEFVAGFLQGCAEQFGFSRVAGITHGAMTPSNILMDGGWIDLVTPTFVDRGRNYRVANLTYYQEPTIALEVSQELCDTYSKFNQVTFDTTILHDYYTSSLDMSVDYHMPYIFGLDRDVMASIELNSKAAELFGKFKKALNKESRVYFTGNLGNEASNTFKAPLIAIFTSALNDKGSVEYDLYHAAYAQYEHKERVTFEAFVVLCFIKAMKRDLLSALYFRTHVEDNLEKSLEQAGPQCIQNLIDAYRLSSMWVFDDELNKEEIIYQSTNGLSRYVFDGVTLKMVSGAQCSERPVSALSCEDISCDFFQAHRDIFLRYFDTVSTVIGGLVDE</sequence>
<gene>
    <name evidence="1" type="ORF">N482_21395</name>
</gene>
<organism evidence="1 2">
    <name type="scientific">Pseudoalteromonas luteoviolacea NCIMB 1942</name>
    <dbReference type="NCBI Taxonomy" id="1365253"/>
    <lineage>
        <taxon>Bacteria</taxon>
        <taxon>Pseudomonadati</taxon>
        <taxon>Pseudomonadota</taxon>
        <taxon>Gammaproteobacteria</taxon>
        <taxon>Alteromonadales</taxon>
        <taxon>Pseudoalteromonadaceae</taxon>
        <taxon>Pseudoalteromonas</taxon>
    </lineage>
</organism>
<comment type="caution">
    <text evidence="1">The sequence shown here is derived from an EMBL/GenBank/DDBJ whole genome shotgun (WGS) entry which is preliminary data.</text>
</comment>
<evidence type="ECO:0000313" key="1">
    <source>
        <dbReference type="EMBL" id="KZN58762.1"/>
    </source>
</evidence>
<dbReference type="RefSeq" id="WP_063375237.1">
    <property type="nucleotide sequence ID" value="NZ_AUXT01000003.1"/>
</dbReference>
<dbReference type="EMBL" id="AUXT01000003">
    <property type="protein sequence ID" value="KZN58762.1"/>
    <property type="molecule type" value="Genomic_DNA"/>
</dbReference>
<protein>
    <recommendedName>
        <fullName evidence="3">MchC protein</fullName>
    </recommendedName>
</protein>
<dbReference type="PATRIC" id="fig|1365253.3.peg.111"/>
<dbReference type="AlphaFoldDB" id="A0A161XY05"/>
<dbReference type="OrthoDB" id="8482295at2"/>
<dbReference type="Proteomes" id="UP000076587">
    <property type="component" value="Unassembled WGS sequence"/>
</dbReference>
<name>A0A161XY05_9GAMM</name>